<accession>A0AAW1TWG7</accession>
<dbReference type="PANTHER" id="PTHR23507:SF1">
    <property type="entry name" value="FI18259P1-RELATED"/>
    <property type="match status" value="1"/>
</dbReference>
<evidence type="ECO:0000256" key="1">
    <source>
        <dbReference type="ARBA" id="ARBA00004141"/>
    </source>
</evidence>
<feature type="transmembrane region" description="Helical" evidence="5">
    <location>
        <begin position="104"/>
        <end position="124"/>
    </location>
</feature>
<dbReference type="GO" id="GO:0016020">
    <property type="term" value="C:membrane"/>
    <property type="evidence" value="ECO:0007669"/>
    <property type="project" value="UniProtKB-SubCell"/>
</dbReference>
<evidence type="ECO:0000256" key="3">
    <source>
        <dbReference type="ARBA" id="ARBA00022989"/>
    </source>
</evidence>
<proteinExistence type="predicted"/>
<name>A0AAW1TWG7_9CUCU</name>
<evidence type="ECO:0000256" key="2">
    <source>
        <dbReference type="ARBA" id="ARBA00022692"/>
    </source>
</evidence>
<sequence length="157" mass="17333">MSVPSLTNALTAEVLLNGKTEAEKTFLQKVRYAVTNITVEPLILMAVVPSMMNSLATQNLNLEKSCRVNLLYNTTVCDAMISRDLSGYNSDQEAEVQRLVSKMIAIKMSVIGSWPVVLMLFLGAWSDRHGVRKPLFLAPLLGDLIGTIFSLRVLIFS</sequence>
<feature type="transmembrane region" description="Helical" evidence="5">
    <location>
        <begin position="136"/>
        <end position="155"/>
    </location>
</feature>
<organism evidence="6 7">
    <name type="scientific">Henosepilachna vigintioctopunctata</name>
    <dbReference type="NCBI Taxonomy" id="420089"/>
    <lineage>
        <taxon>Eukaryota</taxon>
        <taxon>Metazoa</taxon>
        <taxon>Ecdysozoa</taxon>
        <taxon>Arthropoda</taxon>
        <taxon>Hexapoda</taxon>
        <taxon>Insecta</taxon>
        <taxon>Pterygota</taxon>
        <taxon>Neoptera</taxon>
        <taxon>Endopterygota</taxon>
        <taxon>Coleoptera</taxon>
        <taxon>Polyphaga</taxon>
        <taxon>Cucujiformia</taxon>
        <taxon>Coccinelloidea</taxon>
        <taxon>Coccinellidae</taxon>
        <taxon>Epilachninae</taxon>
        <taxon>Epilachnini</taxon>
        <taxon>Henosepilachna</taxon>
    </lineage>
</organism>
<evidence type="ECO:0000313" key="7">
    <source>
        <dbReference type="Proteomes" id="UP001431783"/>
    </source>
</evidence>
<evidence type="ECO:0008006" key="8">
    <source>
        <dbReference type="Google" id="ProtNLM"/>
    </source>
</evidence>
<evidence type="ECO:0000256" key="5">
    <source>
        <dbReference type="SAM" id="Phobius"/>
    </source>
</evidence>
<keyword evidence="2 5" id="KW-0812">Transmembrane</keyword>
<dbReference type="AlphaFoldDB" id="A0AAW1TWG7"/>
<keyword evidence="3 5" id="KW-1133">Transmembrane helix</keyword>
<evidence type="ECO:0000256" key="4">
    <source>
        <dbReference type="ARBA" id="ARBA00023136"/>
    </source>
</evidence>
<reference evidence="6 7" key="1">
    <citation type="submission" date="2023-03" db="EMBL/GenBank/DDBJ databases">
        <title>Genome insight into feeding habits of ladybird beetles.</title>
        <authorList>
            <person name="Li H.-S."/>
            <person name="Huang Y.-H."/>
            <person name="Pang H."/>
        </authorList>
    </citation>
    <scope>NUCLEOTIDE SEQUENCE [LARGE SCALE GENOMIC DNA]</scope>
    <source>
        <strain evidence="6">SYSU_2023b</strain>
        <tissue evidence="6">Whole body</tissue>
    </source>
</reference>
<comment type="caution">
    <text evidence="6">The sequence shown here is derived from an EMBL/GenBank/DDBJ whole genome shotgun (WGS) entry which is preliminary data.</text>
</comment>
<keyword evidence="4 5" id="KW-0472">Membrane</keyword>
<comment type="subcellular location">
    <subcellularLocation>
        <location evidence="1">Membrane</location>
        <topology evidence="1">Multi-pass membrane protein</topology>
    </subcellularLocation>
</comment>
<keyword evidence="7" id="KW-1185">Reference proteome</keyword>
<dbReference type="PANTHER" id="PTHR23507">
    <property type="entry name" value="ZGC:174356"/>
    <property type="match status" value="1"/>
</dbReference>
<dbReference type="GO" id="GO:0022857">
    <property type="term" value="F:transmembrane transporter activity"/>
    <property type="evidence" value="ECO:0007669"/>
    <property type="project" value="TreeGrafter"/>
</dbReference>
<evidence type="ECO:0000313" key="6">
    <source>
        <dbReference type="EMBL" id="KAK9874660.1"/>
    </source>
</evidence>
<dbReference type="EMBL" id="JARQZJ010000032">
    <property type="protein sequence ID" value="KAK9874660.1"/>
    <property type="molecule type" value="Genomic_DNA"/>
</dbReference>
<protein>
    <recommendedName>
        <fullName evidence="8">Solute carrier family 40 protein</fullName>
    </recommendedName>
</protein>
<dbReference type="Proteomes" id="UP001431783">
    <property type="component" value="Unassembled WGS sequence"/>
</dbReference>
<gene>
    <name evidence="6" type="ORF">WA026_005483</name>
</gene>